<name>A0A4R6TNL6_9FLAO</name>
<dbReference type="InterPro" id="IPR013096">
    <property type="entry name" value="Cupin_2"/>
</dbReference>
<accession>A0A4R6TNL6</accession>
<organism evidence="2 3">
    <name type="scientific">Zeaxanthinibacter enoshimensis</name>
    <dbReference type="NCBI Taxonomy" id="392009"/>
    <lineage>
        <taxon>Bacteria</taxon>
        <taxon>Pseudomonadati</taxon>
        <taxon>Bacteroidota</taxon>
        <taxon>Flavobacteriia</taxon>
        <taxon>Flavobacteriales</taxon>
        <taxon>Flavobacteriaceae</taxon>
        <taxon>Zeaxanthinibacter</taxon>
    </lineage>
</organism>
<dbReference type="PANTHER" id="PTHR36440">
    <property type="entry name" value="PUTATIVE (AFU_ORTHOLOGUE AFUA_8G07350)-RELATED"/>
    <property type="match status" value="1"/>
</dbReference>
<dbReference type="RefSeq" id="WP_133643152.1">
    <property type="nucleotide sequence ID" value="NZ_SNYI01000001.1"/>
</dbReference>
<dbReference type="InterPro" id="IPR014710">
    <property type="entry name" value="RmlC-like_jellyroll"/>
</dbReference>
<gene>
    <name evidence="2" type="ORF">CLV82_0982</name>
</gene>
<proteinExistence type="predicted"/>
<reference evidence="2 3" key="1">
    <citation type="submission" date="2019-03" db="EMBL/GenBank/DDBJ databases">
        <title>Genomic Encyclopedia of Archaeal and Bacterial Type Strains, Phase II (KMG-II): from individual species to whole genera.</title>
        <authorList>
            <person name="Goeker M."/>
        </authorList>
    </citation>
    <scope>NUCLEOTIDE SEQUENCE [LARGE SCALE GENOMIC DNA]</scope>
    <source>
        <strain evidence="2 3">DSM 18435</strain>
    </source>
</reference>
<evidence type="ECO:0000313" key="3">
    <source>
        <dbReference type="Proteomes" id="UP000295468"/>
    </source>
</evidence>
<feature type="domain" description="Cupin type-2" evidence="1">
    <location>
        <begin position="31"/>
        <end position="95"/>
    </location>
</feature>
<evidence type="ECO:0000313" key="2">
    <source>
        <dbReference type="EMBL" id="TDQ33144.1"/>
    </source>
</evidence>
<keyword evidence="2" id="KW-0413">Isomerase</keyword>
<sequence>MKQENAYWVLGHKVEPHQPSGDYDMVVGETPKGVPGPPPHHHDKYNEVFFVLEGQMDFMVNGKVQRLKAGESIDITPGTVHTFSNSGDKACRWLNLHSPKGFLSFFEAFGVPQNEEGAVERSAKPEVIRAVIEKCSHYDMHLAPQPASST</sequence>
<comment type="caution">
    <text evidence="2">The sequence shown here is derived from an EMBL/GenBank/DDBJ whole genome shotgun (WGS) entry which is preliminary data.</text>
</comment>
<dbReference type="Gene3D" id="2.60.120.10">
    <property type="entry name" value="Jelly Rolls"/>
    <property type="match status" value="1"/>
</dbReference>
<evidence type="ECO:0000259" key="1">
    <source>
        <dbReference type="Pfam" id="PF07883"/>
    </source>
</evidence>
<dbReference type="GO" id="GO:0016853">
    <property type="term" value="F:isomerase activity"/>
    <property type="evidence" value="ECO:0007669"/>
    <property type="project" value="UniProtKB-KW"/>
</dbReference>
<dbReference type="PANTHER" id="PTHR36440:SF1">
    <property type="entry name" value="PUTATIVE (AFU_ORTHOLOGUE AFUA_8G07350)-RELATED"/>
    <property type="match status" value="1"/>
</dbReference>
<keyword evidence="3" id="KW-1185">Reference proteome</keyword>
<dbReference type="OrthoDB" id="9806121at2"/>
<dbReference type="Pfam" id="PF07883">
    <property type="entry name" value="Cupin_2"/>
    <property type="match status" value="1"/>
</dbReference>
<dbReference type="Proteomes" id="UP000295468">
    <property type="component" value="Unassembled WGS sequence"/>
</dbReference>
<dbReference type="AlphaFoldDB" id="A0A4R6TNL6"/>
<dbReference type="InterPro" id="IPR011051">
    <property type="entry name" value="RmlC_Cupin_sf"/>
</dbReference>
<protein>
    <submittedName>
        <fullName evidence="2">Mannose-6-phosphate isomerase-like protein (Cupin superfamily)</fullName>
    </submittedName>
</protein>
<dbReference type="InterPro" id="IPR053146">
    <property type="entry name" value="QDO-like"/>
</dbReference>
<dbReference type="EMBL" id="SNYI01000001">
    <property type="protein sequence ID" value="TDQ33144.1"/>
    <property type="molecule type" value="Genomic_DNA"/>
</dbReference>
<dbReference type="SUPFAM" id="SSF51182">
    <property type="entry name" value="RmlC-like cupins"/>
    <property type="match status" value="1"/>
</dbReference>